<name>A0A182IXF9_ANOAO</name>
<reference evidence="1" key="1">
    <citation type="submission" date="2022-08" db="UniProtKB">
        <authorList>
            <consortium name="EnsemblMetazoa"/>
        </authorList>
    </citation>
    <scope>IDENTIFICATION</scope>
    <source>
        <strain evidence="1">EBRO</strain>
    </source>
</reference>
<dbReference type="VEuPathDB" id="VectorBase:AATE007356"/>
<protein>
    <submittedName>
        <fullName evidence="1">Uncharacterized protein</fullName>
    </submittedName>
</protein>
<dbReference type="EnsemblMetazoa" id="AATE007356-RA">
    <property type="protein sequence ID" value="AATE007356-PA.1"/>
    <property type="gene ID" value="AATE007356"/>
</dbReference>
<proteinExistence type="predicted"/>
<sequence length="141" mass="14939">MPPLLLLVPLGLWMGVGTVPGTVRRLFRWAGRAGSGGGLGLRDDTHEAAVVVVVAVVVASPTSSRCCTFEPCVVSCVVSELVRVRDRFGMTLFSSFSWAFTSARAAHIGIQDRVDGGVDVAEAADQQEEDQVEPGAARLEI</sequence>
<evidence type="ECO:0000313" key="1">
    <source>
        <dbReference type="EnsemblMetazoa" id="AATE007356-PA.1"/>
    </source>
</evidence>
<accession>A0A182IXF9</accession>
<dbReference type="AlphaFoldDB" id="A0A182IXF9"/>
<organism evidence="1">
    <name type="scientific">Anopheles atroparvus</name>
    <name type="common">European mosquito</name>
    <dbReference type="NCBI Taxonomy" id="41427"/>
    <lineage>
        <taxon>Eukaryota</taxon>
        <taxon>Metazoa</taxon>
        <taxon>Ecdysozoa</taxon>
        <taxon>Arthropoda</taxon>
        <taxon>Hexapoda</taxon>
        <taxon>Insecta</taxon>
        <taxon>Pterygota</taxon>
        <taxon>Neoptera</taxon>
        <taxon>Endopterygota</taxon>
        <taxon>Diptera</taxon>
        <taxon>Nematocera</taxon>
        <taxon>Culicoidea</taxon>
        <taxon>Culicidae</taxon>
        <taxon>Anophelinae</taxon>
        <taxon>Anopheles</taxon>
    </lineage>
</organism>